<dbReference type="InParanoid" id="A0A0C3PGZ4"/>
<sequence length="87" mass="10152">PNIKLCVRKIKYLLTSYANLMFLVPKSWIMGDPALPKFLVFFDDIQDTIAATKTLQKCLPPEVCHKIKWFNSDMTTTYKEMEVTHLQ</sequence>
<dbReference type="HOGENOM" id="CLU_2489475_0_0_1"/>
<reference evidence="2" key="2">
    <citation type="submission" date="2015-01" db="EMBL/GenBank/DDBJ databases">
        <title>Evolutionary Origins and Diversification of the Mycorrhizal Mutualists.</title>
        <authorList>
            <consortium name="DOE Joint Genome Institute"/>
            <consortium name="Mycorrhizal Genomics Consortium"/>
            <person name="Kohler A."/>
            <person name="Kuo A."/>
            <person name="Nagy L.G."/>
            <person name="Floudas D."/>
            <person name="Copeland A."/>
            <person name="Barry K.W."/>
            <person name="Cichocki N."/>
            <person name="Veneault-Fourrey C."/>
            <person name="LaButti K."/>
            <person name="Lindquist E.A."/>
            <person name="Lipzen A."/>
            <person name="Lundell T."/>
            <person name="Morin E."/>
            <person name="Murat C."/>
            <person name="Riley R."/>
            <person name="Ohm R."/>
            <person name="Sun H."/>
            <person name="Tunlid A."/>
            <person name="Henrissat B."/>
            <person name="Grigoriev I.V."/>
            <person name="Hibbett D.S."/>
            <person name="Martin F."/>
        </authorList>
    </citation>
    <scope>NUCLEOTIDE SEQUENCE [LARGE SCALE GENOMIC DNA]</scope>
    <source>
        <strain evidence="2">Marx 270</strain>
    </source>
</reference>
<organism evidence="1 2">
    <name type="scientific">Pisolithus tinctorius Marx 270</name>
    <dbReference type="NCBI Taxonomy" id="870435"/>
    <lineage>
        <taxon>Eukaryota</taxon>
        <taxon>Fungi</taxon>
        <taxon>Dikarya</taxon>
        <taxon>Basidiomycota</taxon>
        <taxon>Agaricomycotina</taxon>
        <taxon>Agaricomycetes</taxon>
        <taxon>Agaricomycetidae</taxon>
        <taxon>Boletales</taxon>
        <taxon>Sclerodermatineae</taxon>
        <taxon>Pisolithaceae</taxon>
        <taxon>Pisolithus</taxon>
    </lineage>
</organism>
<keyword evidence="2" id="KW-1185">Reference proteome</keyword>
<name>A0A0C3PGZ4_PISTI</name>
<protein>
    <submittedName>
        <fullName evidence="1">Uncharacterized protein</fullName>
    </submittedName>
</protein>
<evidence type="ECO:0000313" key="1">
    <source>
        <dbReference type="EMBL" id="KIO07254.1"/>
    </source>
</evidence>
<dbReference type="Proteomes" id="UP000054217">
    <property type="component" value="Unassembled WGS sequence"/>
</dbReference>
<evidence type="ECO:0000313" key="2">
    <source>
        <dbReference type="Proteomes" id="UP000054217"/>
    </source>
</evidence>
<dbReference type="AlphaFoldDB" id="A0A0C3PGZ4"/>
<reference evidence="1 2" key="1">
    <citation type="submission" date="2014-04" db="EMBL/GenBank/DDBJ databases">
        <authorList>
            <consortium name="DOE Joint Genome Institute"/>
            <person name="Kuo A."/>
            <person name="Kohler A."/>
            <person name="Costa M.D."/>
            <person name="Nagy L.G."/>
            <person name="Floudas D."/>
            <person name="Copeland A."/>
            <person name="Barry K.W."/>
            <person name="Cichocki N."/>
            <person name="Veneault-Fourrey C."/>
            <person name="LaButti K."/>
            <person name="Lindquist E.A."/>
            <person name="Lipzen A."/>
            <person name="Lundell T."/>
            <person name="Morin E."/>
            <person name="Murat C."/>
            <person name="Sun H."/>
            <person name="Tunlid A."/>
            <person name="Henrissat B."/>
            <person name="Grigoriev I.V."/>
            <person name="Hibbett D.S."/>
            <person name="Martin F."/>
            <person name="Nordberg H.P."/>
            <person name="Cantor M.N."/>
            <person name="Hua S.X."/>
        </authorList>
    </citation>
    <scope>NUCLEOTIDE SEQUENCE [LARGE SCALE GENOMIC DNA]</scope>
    <source>
        <strain evidence="1 2">Marx 270</strain>
    </source>
</reference>
<dbReference type="EMBL" id="KN831960">
    <property type="protein sequence ID" value="KIO07254.1"/>
    <property type="molecule type" value="Genomic_DNA"/>
</dbReference>
<feature type="non-terminal residue" evidence="1">
    <location>
        <position position="1"/>
    </location>
</feature>
<proteinExistence type="predicted"/>
<dbReference type="STRING" id="870435.A0A0C3PGZ4"/>
<dbReference type="OrthoDB" id="10261556at2759"/>
<accession>A0A0C3PGZ4</accession>
<gene>
    <name evidence="1" type="ORF">M404DRAFT_136311</name>
</gene>